<accession>A0A813KGN2</accession>
<reference evidence="1" key="1">
    <citation type="submission" date="2021-02" db="EMBL/GenBank/DDBJ databases">
        <authorList>
            <person name="Dougan E. K."/>
            <person name="Rhodes N."/>
            <person name="Thang M."/>
            <person name="Chan C."/>
        </authorList>
    </citation>
    <scope>NUCLEOTIDE SEQUENCE</scope>
</reference>
<evidence type="ECO:0000313" key="1">
    <source>
        <dbReference type="EMBL" id="CAE8701632.1"/>
    </source>
</evidence>
<comment type="caution">
    <text evidence="1">The sequence shown here is derived from an EMBL/GenBank/DDBJ whole genome shotgun (WGS) entry which is preliminary data.</text>
</comment>
<feature type="non-terminal residue" evidence="1">
    <location>
        <position position="1"/>
    </location>
</feature>
<protein>
    <submittedName>
        <fullName evidence="1">Uncharacterized protein</fullName>
    </submittedName>
</protein>
<gene>
    <name evidence="1" type="ORF">PGLA2088_LOCUS32082</name>
</gene>
<sequence length="132" mass="14718">RWYGADRETTRHSDGFDGETADGRSVLGCSRNLLRLGGDGFLTLHWERMGGRPGRLHVWLAHGDLMLMDRGISGTKLNGLQRQRAFRVTHRAGGVLAPHSPALPGEVRSARSFVTLVWTTEEPREDFLALIK</sequence>
<evidence type="ECO:0000313" key="2">
    <source>
        <dbReference type="Proteomes" id="UP000626109"/>
    </source>
</evidence>
<dbReference type="AlphaFoldDB" id="A0A813KGN2"/>
<name>A0A813KGN2_POLGL</name>
<proteinExistence type="predicted"/>
<dbReference type="EMBL" id="CAJNNW010029827">
    <property type="protein sequence ID" value="CAE8701632.1"/>
    <property type="molecule type" value="Genomic_DNA"/>
</dbReference>
<feature type="non-terminal residue" evidence="1">
    <location>
        <position position="132"/>
    </location>
</feature>
<dbReference type="Proteomes" id="UP000626109">
    <property type="component" value="Unassembled WGS sequence"/>
</dbReference>
<organism evidence="1 2">
    <name type="scientific">Polarella glacialis</name>
    <name type="common">Dinoflagellate</name>
    <dbReference type="NCBI Taxonomy" id="89957"/>
    <lineage>
        <taxon>Eukaryota</taxon>
        <taxon>Sar</taxon>
        <taxon>Alveolata</taxon>
        <taxon>Dinophyceae</taxon>
        <taxon>Suessiales</taxon>
        <taxon>Suessiaceae</taxon>
        <taxon>Polarella</taxon>
    </lineage>
</organism>